<evidence type="ECO:0000313" key="2">
    <source>
        <dbReference type="EMBL" id="QJR06056.1"/>
    </source>
</evidence>
<dbReference type="EMBL" id="CP053023">
    <property type="protein sequence ID" value="QJR06056.1"/>
    <property type="molecule type" value="Genomic_DNA"/>
</dbReference>
<accession>A0A6M4GGI5</accession>
<feature type="transmembrane region" description="Helical" evidence="1">
    <location>
        <begin position="81"/>
        <end position="101"/>
    </location>
</feature>
<name>A0A6M4GGI5_SPHYA</name>
<keyword evidence="2" id="KW-0614">Plasmid</keyword>
<dbReference type="Proteomes" id="UP000502611">
    <property type="component" value="Plasmid p-B-Sy"/>
</dbReference>
<feature type="transmembrane region" description="Helical" evidence="1">
    <location>
        <begin position="107"/>
        <end position="130"/>
    </location>
</feature>
<dbReference type="Pfam" id="PF20398">
    <property type="entry name" value="DUF6691"/>
    <property type="match status" value="1"/>
</dbReference>
<geneLocation type="plasmid" evidence="3">
    <name>p-b-sy</name>
</geneLocation>
<keyword evidence="1" id="KW-0812">Transmembrane</keyword>
<organism evidence="2 3">
    <name type="scientific">Sphingobium yanoikuyae</name>
    <name type="common">Sphingomonas yanoikuyae</name>
    <dbReference type="NCBI Taxonomy" id="13690"/>
    <lineage>
        <taxon>Bacteria</taxon>
        <taxon>Pseudomonadati</taxon>
        <taxon>Pseudomonadota</taxon>
        <taxon>Alphaproteobacteria</taxon>
        <taxon>Sphingomonadales</taxon>
        <taxon>Sphingomonadaceae</taxon>
        <taxon>Sphingobium</taxon>
    </lineage>
</organism>
<keyword evidence="1" id="KW-0472">Membrane</keyword>
<protein>
    <submittedName>
        <fullName evidence="2">YeeE/YedE family protein</fullName>
    </submittedName>
</protein>
<proteinExistence type="predicted"/>
<dbReference type="RefSeq" id="WP_169863522.1">
    <property type="nucleotide sequence ID" value="NZ_CP053023.1"/>
</dbReference>
<gene>
    <name evidence="2" type="ORF">HH800_27860</name>
</gene>
<reference evidence="2 3" key="1">
    <citation type="submission" date="2020-04" db="EMBL/GenBank/DDBJ databases">
        <title>The Whole Genome Analysis of High salt-tolerant Sphingobium yanoikuyae YC-XJ2 with Aryl organophosphorus flame retardants (aryl-OPFRs)-degrading capacity and characteristics of Related phosphotriesterase.</title>
        <authorList>
            <person name="Li X."/>
        </authorList>
    </citation>
    <scope>NUCLEOTIDE SEQUENCE [LARGE SCALE GENOMIC DNA]</scope>
    <source>
        <strain evidence="2 3">YC-XJ2</strain>
        <plasmid evidence="3">p-b-sy</plasmid>
    </source>
</reference>
<dbReference type="AlphaFoldDB" id="A0A6M4GGI5"/>
<dbReference type="InterPro" id="IPR046513">
    <property type="entry name" value="DUF6691"/>
</dbReference>
<evidence type="ECO:0000313" key="3">
    <source>
        <dbReference type="Proteomes" id="UP000502611"/>
    </source>
</evidence>
<feature type="transmembrane region" description="Helical" evidence="1">
    <location>
        <begin position="41"/>
        <end position="61"/>
    </location>
</feature>
<evidence type="ECO:0000256" key="1">
    <source>
        <dbReference type="SAM" id="Phobius"/>
    </source>
</evidence>
<sequence length="141" mass="14688">MRQNPISLVSGTLFGAGLAVSGMIDPARVRAFLDVTGAWDPTLAFVMAGAILPMAVAWFVVRRRSTPIAAEQFHTSATSPIDWRLIGGAALFGIGWGMVGLCPGPAIAALAIQPLPALVFIAAMALGAAVHRFAFTSRRSA</sequence>
<keyword evidence="1" id="KW-1133">Transmembrane helix</keyword>